<comment type="caution">
    <text evidence="1">The sequence shown here is derived from an EMBL/GenBank/DDBJ whole genome shotgun (WGS) entry which is preliminary data.</text>
</comment>
<dbReference type="EMBL" id="BPNN01000008">
    <property type="protein sequence ID" value="GJA62265.1"/>
    <property type="molecule type" value="Genomic_DNA"/>
</dbReference>
<dbReference type="AlphaFoldDB" id="A0A7I8HV29"/>
<name>A0A7I8HV29_AERCA</name>
<sequence length="442" mass="49885">MQNKKNQLVTIVIPCYQQGHLLSRALISVQRQTYDAIEVIVVDDGSEPAIKIEQEGYSFPLILLRQNNQGLSAARNAGLKAAKGSYIKFLDADDELLPECIANQVAMTASENTIGCIGFREVNEDTGKERDIIPAFSDALSALLMVNIGPPHIYLFRTNEVRACGGFSQDSRVDGGHEDYDLLLRRVMQGANLITHHSVGVVYYRREGSMSTVKDRMDKTRAAVWHHNVEQYLMQNETFTPEAMYALLASYCNMLKVTPNKYRSHLNELSVLLERRLACLKLYFDVSRLNVLVNALSKHQCCQSIVAMLSVEKNMACLSAQSWPTQAIIDYRLFLQFNENVFPDDYVVSLLSTVNRYRDNFSIYGAGEMGARISRILTSAGFNPNAHYDRSWQTVPVLNGIDVRNPDELHNTKSKLIIIASFAYRDEIIKFVKSKLPQIEVV</sequence>
<dbReference type="RefSeq" id="WP_202211814.1">
    <property type="nucleotide sequence ID" value="NZ_AP024136.1"/>
</dbReference>
<accession>A0A7I8HV29</accession>
<evidence type="ECO:0000313" key="2">
    <source>
        <dbReference type="Proteomes" id="UP000886934"/>
    </source>
</evidence>
<organism evidence="1 2">
    <name type="scientific">Aeromonas caviae</name>
    <name type="common">Aeromonas punctata</name>
    <dbReference type="NCBI Taxonomy" id="648"/>
    <lineage>
        <taxon>Bacteria</taxon>
        <taxon>Pseudomonadati</taxon>
        <taxon>Pseudomonadota</taxon>
        <taxon>Gammaproteobacteria</taxon>
        <taxon>Aeromonadales</taxon>
        <taxon>Aeromonadaceae</taxon>
        <taxon>Aeromonas</taxon>
    </lineage>
</organism>
<reference evidence="1" key="1">
    <citation type="submission" date="2021-07" db="EMBL/GenBank/DDBJ databases">
        <title>Draft genome sequence of carbapenem-resistant Aeromonas spp. in Japan.</title>
        <authorList>
            <person name="Maehana S."/>
            <person name="Suzuki M."/>
            <person name="Kitasato H."/>
        </authorList>
    </citation>
    <scope>NUCLEOTIDE SEQUENCE</scope>
    <source>
        <strain evidence="1">KAM351</strain>
    </source>
</reference>
<protein>
    <submittedName>
        <fullName evidence="1">Uncharacterized protein</fullName>
    </submittedName>
</protein>
<evidence type="ECO:0000313" key="1">
    <source>
        <dbReference type="EMBL" id="GJA62265.1"/>
    </source>
</evidence>
<dbReference type="CDD" id="cd00761">
    <property type="entry name" value="Glyco_tranf_GTA_type"/>
    <property type="match status" value="1"/>
</dbReference>
<gene>
    <name evidence="1" type="ORF">KAM351_08760</name>
</gene>
<proteinExistence type="predicted"/>
<dbReference type="Pfam" id="PF00535">
    <property type="entry name" value="Glycos_transf_2"/>
    <property type="match status" value="1"/>
</dbReference>
<dbReference type="Proteomes" id="UP000886934">
    <property type="component" value="Unassembled WGS sequence"/>
</dbReference>
<dbReference type="Gene3D" id="3.90.550.10">
    <property type="entry name" value="Spore Coat Polysaccharide Biosynthesis Protein SpsA, Chain A"/>
    <property type="match status" value="1"/>
</dbReference>
<dbReference type="SUPFAM" id="SSF53448">
    <property type="entry name" value="Nucleotide-diphospho-sugar transferases"/>
    <property type="match status" value="1"/>
</dbReference>
<dbReference type="InterPro" id="IPR001173">
    <property type="entry name" value="Glyco_trans_2-like"/>
</dbReference>
<dbReference type="PANTHER" id="PTHR22916:SF3">
    <property type="entry name" value="UDP-GLCNAC:BETAGAL BETA-1,3-N-ACETYLGLUCOSAMINYLTRANSFERASE-LIKE PROTEIN 1"/>
    <property type="match status" value="1"/>
</dbReference>
<dbReference type="GO" id="GO:0016758">
    <property type="term" value="F:hexosyltransferase activity"/>
    <property type="evidence" value="ECO:0007669"/>
    <property type="project" value="UniProtKB-ARBA"/>
</dbReference>
<dbReference type="InterPro" id="IPR029044">
    <property type="entry name" value="Nucleotide-diphossugar_trans"/>
</dbReference>
<dbReference type="PANTHER" id="PTHR22916">
    <property type="entry name" value="GLYCOSYLTRANSFERASE"/>
    <property type="match status" value="1"/>
</dbReference>